<feature type="signal peptide" evidence="2">
    <location>
        <begin position="1"/>
        <end position="23"/>
    </location>
</feature>
<organism evidence="3 4">
    <name type="scientific">Candidatus Nitronauta litoralis</name>
    <dbReference type="NCBI Taxonomy" id="2705533"/>
    <lineage>
        <taxon>Bacteria</taxon>
        <taxon>Pseudomonadati</taxon>
        <taxon>Nitrospinota/Tectimicrobiota group</taxon>
        <taxon>Nitrospinota</taxon>
        <taxon>Nitrospinia</taxon>
        <taxon>Nitrospinales</taxon>
        <taxon>Nitrospinaceae</taxon>
        <taxon>Candidatus Nitronauta</taxon>
    </lineage>
</organism>
<protein>
    <submittedName>
        <fullName evidence="3">Uncharacterized protein</fullName>
    </submittedName>
</protein>
<dbReference type="AlphaFoldDB" id="A0A7T0G1M9"/>
<evidence type="ECO:0000256" key="2">
    <source>
        <dbReference type="SAM" id="SignalP"/>
    </source>
</evidence>
<evidence type="ECO:0000313" key="4">
    <source>
        <dbReference type="Proteomes" id="UP000594688"/>
    </source>
</evidence>
<feature type="region of interest" description="Disordered" evidence="1">
    <location>
        <begin position="47"/>
        <end position="73"/>
    </location>
</feature>
<name>A0A7T0G1M9_9BACT</name>
<dbReference type="KEGG" id="nli:G3M70_17480"/>
<dbReference type="Proteomes" id="UP000594688">
    <property type="component" value="Chromosome"/>
</dbReference>
<evidence type="ECO:0000256" key="1">
    <source>
        <dbReference type="SAM" id="MobiDB-lite"/>
    </source>
</evidence>
<proteinExistence type="predicted"/>
<sequence>MKKLSVLSIALFFCVLSLGTAFADEVKVNMLDRHAVWTAPSVEEQWRGPADNLTSMGSGEGRTRNISTEEAAPDEMEGFTRHFDFIQETKSYDYDHDRGKAS</sequence>
<dbReference type="EMBL" id="CP048685">
    <property type="protein sequence ID" value="QPJ63570.1"/>
    <property type="molecule type" value="Genomic_DNA"/>
</dbReference>
<gene>
    <name evidence="3" type="ORF">G3M70_17480</name>
</gene>
<reference evidence="3 4" key="1">
    <citation type="submission" date="2020-02" db="EMBL/GenBank/DDBJ databases">
        <title>Genomic and physiological characterization of two novel Nitrospinaceae genera.</title>
        <authorList>
            <person name="Mueller A.J."/>
            <person name="Jung M.-Y."/>
            <person name="Strachan C.R."/>
            <person name="Herbold C.W."/>
            <person name="Kirkegaard R.H."/>
            <person name="Daims H."/>
        </authorList>
    </citation>
    <scope>NUCLEOTIDE SEQUENCE [LARGE SCALE GENOMIC DNA]</scope>
    <source>
        <strain evidence="3">EB</strain>
    </source>
</reference>
<evidence type="ECO:0000313" key="3">
    <source>
        <dbReference type="EMBL" id="QPJ63570.1"/>
    </source>
</evidence>
<keyword evidence="2" id="KW-0732">Signal</keyword>
<feature type="chain" id="PRO_5032281467" evidence="2">
    <location>
        <begin position="24"/>
        <end position="102"/>
    </location>
</feature>
<accession>A0A7T0G1M9</accession>